<accession>A0A0E9RYX5</accession>
<sequence length="18" mass="2119">MANNITPAIRTFYTKKYS</sequence>
<evidence type="ECO:0000313" key="1">
    <source>
        <dbReference type="EMBL" id="JAH34107.1"/>
    </source>
</evidence>
<protein>
    <submittedName>
        <fullName evidence="1">Uncharacterized protein</fullName>
    </submittedName>
</protein>
<name>A0A0E9RYX5_ANGAN</name>
<reference evidence="1" key="2">
    <citation type="journal article" date="2015" name="Fish Shellfish Immunol.">
        <title>Early steps in the European eel (Anguilla anguilla)-Vibrio vulnificus interaction in the gills: Role of the RtxA13 toxin.</title>
        <authorList>
            <person name="Callol A."/>
            <person name="Pajuelo D."/>
            <person name="Ebbesson L."/>
            <person name="Teles M."/>
            <person name="MacKenzie S."/>
            <person name="Amaro C."/>
        </authorList>
    </citation>
    <scope>NUCLEOTIDE SEQUENCE</scope>
</reference>
<organism evidence="1">
    <name type="scientific">Anguilla anguilla</name>
    <name type="common">European freshwater eel</name>
    <name type="synonym">Muraena anguilla</name>
    <dbReference type="NCBI Taxonomy" id="7936"/>
    <lineage>
        <taxon>Eukaryota</taxon>
        <taxon>Metazoa</taxon>
        <taxon>Chordata</taxon>
        <taxon>Craniata</taxon>
        <taxon>Vertebrata</taxon>
        <taxon>Euteleostomi</taxon>
        <taxon>Actinopterygii</taxon>
        <taxon>Neopterygii</taxon>
        <taxon>Teleostei</taxon>
        <taxon>Anguilliformes</taxon>
        <taxon>Anguillidae</taxon>
        <taxon>Anguilla</taxon>
    </lineage>
</organism>
<dbReference type="AlphaFoldDB" id="A0A0E9RYX5"/>
<proteinExistence type="predicted"/>
<reference evidence="1" key="1">
    <citation type="submission" date="2014-11" db="EMBL/GenBank/DDBJ databases">
        <authorList>
            <person name="Amaro Gonzalez C."/>
        </authorList>
    </citation>
    <scope>NUCLEOTIDE SEQUENCE</scope>
</reference>
<dbReference type="EMBL" id="GBXM01074470">
    <property type="protein sequence ID" value="JAH34107.1"/>
    <property type="molecule type" value="Transcribed_RNA"/>
</dbReference>